<proteinExistence type="predicted"/>
<feature type="compositionally biased region" description="Basic and acidic residues" evidence="1">
    <location>
        <begin position="1"/>
        <end position="11"/>
    </location>
</feature>
<dbReference type="Proteomes" id="UP000504636">
    <property type="component" value="Unplaced"/>
</dbReference>
<evidence type="ECO:0000313" key="2">
    <source>
        <dbReference type="EMBL" id="KAF2808580.1"/>
    </source>
</evidence>
<reference evidence="4" key="3">
    <citation type="submission" date="2025-04" db="UniProtKB">
        <authorList>
            <consortium name="RefSeq"/>
        </authorList>
    </citation>
    <scope>IDENTIFICATION</scope>
    <source>
        <strain evidence="4">CBS 304.34</strain>
    </source>
</reference>
<evidence type="ECO:0000256" key="1">
    <source>
        <dbReference type="SAM" id="MobiDB-lite"/>
    </source>
</evidence>
<accession>A0A6A6YIG0</accession>
<protein>
    <submittedName>
        <fullName evidence="2 4">Uncharacterized protein</fullName>
    </submittedName>
</protein>
<dbReference type="AlphaFoldDB" id="A0A6A6YIG0"/>
<sequence length="60" mass="6310">MSCPYHQKDQDYTPVVPPPSISPNTFSAQTFTISAPSSGKVNATSSNITTRTPISAPSTP</sequence>
<dbReference type="EMBL" id="MU003703">
    <property type="protein sequence ID" value="KAF2808580.1"/>
    <property type="molecule type" value="Genomic_DNA"/>
</dbReference>
<dbReference type="RefSeq" id="XP_033575544.1">
    <property type="nucleotide sequence ID" value="XM_033720311.1"/>
</dbReference>
<name>A0A6A6YIG0_9PEZI</name>
<keyword evidence="3" id="KW-1185">Reference proteome</keyword>
<gene>
    <name evidence="2 4" type="ORF">BDZ99DRAFT_464439</name>
</gene>
<reference evidence="2 4" key="1">
    <citation type="journal article" date="2020" name="Stud. Mycol.">
        <title>101 Dothideomycetes genomes: a test case for predicting lifestyles and emergence of pathogens.</title>
        <authorList>
            <person name="Haridas S."/>
            <person name="Albert R."/>
            <person name="Binder M."/>
            <person name="Bloem J."/>
            <person name="Labutti K."/>
            <person name="Salamov A."/>
            <person name="Andreopoulos B."/>
            <person name="Baker S."/>
            <person name="Barry K."/>
            <person name="Bills G."/>
            <person name="Bluhm B."/>
            <person name="Cannon C."/>
            <person name="Castanera R."/>
            <person name="Culley D."/>
            <person name="Daum C."/>
            <person name="Ezra D."/>
            <person name="Gonzalez J."/>
            <person name="Henrissat B."/>
            <person name="Kuo A."/>
            <person name="Liang C."/>
            <person name="Lipzen A."/>
            <person name="Lutzoni F."/>
            <person name="Magnuson J."/>
            <person name="Mondo S."/>
            <person name="Nolan M."/>
            <person name="Ohm R."/>
            <person name="Pangilinan J."/>
            <person name="Park H.-J."/>
            <person name="Ramirez L."/>
            <person name="Alfaro M."/>
            <person name="Sun H."/>
            <person name="Tritt A."/>
            <person name="Yoshinaga Y."/>
            <person name="Zwiers L.-H."/>
            <person name="Turgeon B."/>
            <person name="Goodwin S."/>
            <person name="Spatafora J."/>
            <person name="Crous P."/>
            <person name="Grigoriev I."/>
        </authorList>
    </citation>
    <scope>NUCLEOTIDE SEQUENCE</scope>
    <source>
        <strain evidence="2 4">CBS 304.34</strain>
    </source>
</reference>
<feature type="region of interest" description="Disordered" evidence="1">
    <location>
        <begin position="1"/>
        <end position="23"/>
    </location>
</feature>
<dbReference type="GeneID" id="54461204"/>
<reference evidence="4" key="2">
    <citation type="submission" date="2020-04" db="EMBL/GenBank/DDBJ databases">
        <authorList>
            <consortium name="NCBI Genome Project"/>
        </authorList>
    </citation>
    <scope>NUCLEOTIDE SEQUENCE</scope>
    <source>
        <strain evidence="4">CBS 304.34</strain>
    </source>
</reference>
<organism evidence="2">
    <name type="scientific">Mytilinidion resinicola</name>
    <dbReference type="NCBI Taxonomy" id="574789"/>
    <lineage>
        <taxon>Eukaryota</taxon>
        <taxon>Fungi</taxon>
        <taxon>Dikarya</taxon>
        <taxon>Ascomycota</taxon>
        <taxon>Pezizomycotina</taxon>
        <taxon>Dothideomycetes</taxon>
        <taxon>Pleosporomycetidae</taxon>
        <taxon>Mytilinidiales</taxon>
        <taxon>Mytilinidiaceae</taxon>
        <taxon>Mytilinidion</taxon>
    </lineage>
</organism>
<evidence type="ECO:0000313" key="4">
    <source>
        <dbReference type="RefSeq" id="XP_033575544.1"/>
    </source>
</evidence>
<evidence type="ECO:0000313" key="3">
    <source>
        <dbReference type="Proteomes" id="UP000504636"/>
    </source>
</evidence>
<feature type="region of interest" description="Disordered" evidence="1">
    <location>
        <begin position="35"/>
        <end position="60"/>
    </location>
</feature>